<evidence type="ECO:0000313" key="1">
    <source>
        <dbReference type="EMBL" id="KAK3774038.1"/>
    </source>
</evidence>
<keyword evidence="2" id="KW-1185">Reference proteome</keyword>
<dbReference type="Proteomes" id="UP001283361">
    <property type="component" value="Unassembled WGS sequence"/>
</dbReference>
<accession>A0AAE0ZR34</accession>
<comment type="caution">
    <text evidence="1">The sequence shown here is derived from an EMBL/GenBank/DDBJ whole genome shotgun (WGS) entry which is preliminary data.</text>
</comment>
<dbReference type="AlphaFoldDB" id="A0AAE0ZR34"/>
<organism evidence="1 2">
    <name type="scientific">Elysia crispata</name>
    <name type="common">lettuce slug</name>
    <dbReference type="NCBI Taxonomy" id="231223"/>
    <lineage>
        <taxon>Eukaryota</taxon>
        <taxon>Metazoa</taxon>
        <taxon>Spiralia</taxon>
        <taxon>Lophotrochozoa</taxon>
        <taxon>Mollusca</taxon>
        <taxon>Gastropoda</taxon>
        <taxon>Heterobranchia</taxon>
        <taxon>Euthyneura</taxon>
        <taxon>Panpulmonata</taxon>
        <taxon>Sacoglossa</taxon>
        <taxon>Placobranchoidea</taxon>
        <taxon>Plakobranchidae</taxon>
        <taxon>Elysia</taxon>
    </lineage>
</organism>
<protein>
    <submittedName>
        <fullName evidence="1">Uncharacterized protein</fullName>
    </submittedName>
</protein>
<name>A0AAE0ZR34_9GAST</name>
<reference evidence="1" key="1">
    <citation type="journal article" date="2023" name="G3 (Bethesda)">
        <title>A reference genome for the long-term kleptoplast-retaining sea slug Elysia crispata morphotype clarki.</title>
        <authorList>
            <person name="Eastman K.E."/>
            <person name="Pendleton A.L."/>
            <person name="Shaikh M.A."/>
            <person name="Suttiyut T."/>
            <person name="Ogas R."/>
            <person name="Tomko P."/>
            <person name="Gavelis G."/>
            <person name="Widhalm J.R."/>
            <person name="Wisecaver J.H."/>
        </authorList>
    </citation>
    <scope>NUCLEOTIDE SEQUENCE</scope>
    <source>
        <strain evidence="1">ECLA1</strain>
    </source>
</reference>
<sequence>MGCYGIRLGTFYSRPFSPNLTPGPNPFSSTQTGQCDIISPIGSGEKLGQTWSISDTISWQGLIVNMWRLAILSYDIAVLRCTTLYCEHVVVPSGHRQRSVSSERGIRLKM</sequence>
<proteinExistence type="predicted"/>
<dbReference type="EMBL" id="JAWDGP010003469">
    <property type="protein sequence ID" value="KAK3774038.1"/>
    <property type="molecule type" value="Genomic_DNA"/>
</dbReference>
<gene>
    <name evidence="1" type="ORF">RRG08_030120</name>
</gene>
<evidence type="ECO:0000313" key="2">
    <source>
        <dbReference type="Proteomes" id="UP001283361"/>
    </source>
</evidence>